<evidence type="ECO:0000313" key="1">
    <source>
        <dbReference type="EMBL" id="MRH21829.1"/>
    </source>
</evidence>
<organism evidence="1 2">
    <name type="scientific">Rhodovulum strictum</name>
    <dbReference type="NCBI Taxonomy" id="58314"/>
    <lineage>
        <taxon>Bacteria</taxon>
        <taxon>Pseudomonadati</taxon>
        <taxon>Pseudomonadota</taxon>
        <taxon>Alphaproteobacteria</taxon>
        <taxon>Rhodobacterales</taxon>
        <taxon>Paracoccaceae</taxon>
        <taxon>Rhodovulum</taxon>
    </lineage>
</organism>
<dbReference type="EMBL" id="WJPO01000020">
    <property type="protein sequence ID" value="MRH21829.1"/>
    <property type="molecule type" value="Genomic_DNA"/>
</dbReference>
<evidence type="ECO:0000313" key="2">
    <source>
        <dbReference type="Proteomes" id="UP000466730"/>
    </source>
</evidence>
<proteinExistence type="predicted"/>
<name>A0A844BGW7_9RHOB</name>
<protein>
    <submittedName>
        <fullName evidence="1">Uncharacterized protein</fullName>
    </submittedName>
</protein>
<reference evidence="1 2" key="1">
    <citation type="submission" date="2019-11" db="EMBL/GenBank/DDBJ databases">
        <title>Draft Whole-Genome sequence of the marine photosynthetic bacterium Rhodovulum strictum DSM 11289.</title>
        <authorList>
            <person name="Kyndt J.A."/>
            <person name="Meyer T.E."/>
        </authorList>
    </citation>
    <scope>NUCLEOTIDE SEQUENCE [LARGE SCALE GENOMIC DNA]</scope>
    <source>
        <strain evidence="1 2">DSM 11289</strain>
    </source>
</reference>
<accession>A0A844BGW7</accession>
<keyword evidence="2" id="KW-1185">Reference proteome</keyword>
<gene>
    <name evidence="1" type="ORF">GH815_12560</name>
</gene>
<dbReference type="Proteomes" id="UP000466730">
    <property type="component" value="Unassembled WGS sequence"/>
</dbReference>
<dbReference type="RefSeq" id="WP_153749124.1">
    <property type="nucleotide sequence ID" value="NZ_BAAADI010000006.1"/>
</dbReference>
<dbReference type="AlphaFoldDB" id="A0A844BGW7"/>
<comment type="caution">
    <text evidence="1">The sequence shown here is derived from an EMBL/GenBank/DDBJ whole genome shotgun (WGS) entry which is preliminary data.</text>
</comment>
<sequence>MSAEHIIDPQTATAVEAVHWAPPVAPMDMPRQVLEAPRSEGAVAWLMRLLLRPVQHG</sequence>
<dbReference type="OrthoDB" id="7875821at2"/>